<keyword evidence="1" id="KW-0472">Membrane</keyword>
<feature type="region of interest" description="Disordered" evidence="2">
    <location>
        <begin position="209"/>
        <end position="232"/>
    </location>
</feature>
<evidence type="ECO:0000313" key="3">
    <source>
        <dbReference type="EMBL" id="KOS13105.1"/>
    </source>
</evidence>
<dbReference type="RefSeq" id="XP_017990737.1">
    <property type="nucleotide sequence ID" value="XM_018135953.1"/>
</dbReference>
<dbReference type="AlphaFoldDB" id="A0A0M9VNH6"/>
<dbReference type="GO" id="GO:0016020">
    <property type="term" value="C:membrane"/>
    <property type="evidence" value="ECO:0007669"/>
    <property type="project" value="UniProtKB-SubCell"/>
</dbReference>
<dbReference type="OrthoDB" id="434647at2759"/>
<accession>A0A0M9VNH6</accession>
<dbReference type="GeneID" id="28727828"/>
<feature type="transmembrane region" description="Helical" evidence="1">
    <location>
        <begin position="64"/>
        <end position="84"/>
    </location>
</feature>
<feature type="compositionally biased region" description="Low complexity" evidence="2">
    <location>
        <begin position="166"/>
        <end position="183"/>
    </location>
</feature>
<feature type="compositionally biased region" description="Basic residues" evidence="2">
    <location>
        <begin position="222"/>
        <end position="232"/>
    </location>
</feature>
<dbReference type="EMBL" id="LGAV01000007">
    <property type="protein sequence ID" value="KOS13105.1"/>
    <property type="molecule type" value="Genomic_DNA"/>
</dbReference>
<proteinExistence type="inferred from homology"/>
<feature type="region of interest" description="Disordered" evidence="2">
    <location>
        <begin position="160"/>
        <end position="183"/>
    </location>
</feature>
<evidence type="ECO:0000256" key="1">
    <source>
        <dbReference type="RuleBase" id="RU362006"/>
    </source>
</evidence>
<dbReference type="STRING" id="77020.A0A0M9VNH6"/>
<evidence type="ECO:0000313" key="4">
    <source>
        <dbReference type="Proteomes" id="UP000037751"/>
    </source>
</evidence>
<comment type="caution">
    <text evidence="1">Lacks conserved residue(s) required for the propagation of feature annotation.</text>
</comment>
<dbReference type="Proteomes" id="UP000037751">
    <property type="component" value="Unassembled WGS sequence"/>
</dbReference>
<dbReference type="Pfam" id="PF03134">
    <property type="entry name" value="TB2_DP1_HVA22"/>
    <property type="match status" value="1"/>
</dbReference>
<sequence>MSWTVSLGISGVAYLYPVYATYKALTAATRGGTTPVAYAWKEGVGASTKAKEPPTHLSELETWTMYWCVMGIMWLYNLWIEWLLRWLPFYWQIKFMFYCWLALPQTRGASSLYKTYLVPFLAEHEADIEMWSEHAKAQAMQGLRLATNAMAGILRTTFQPAPPTSPNTAPSPATETSTTSHASATLHHAGSVVHEATMRWLSNAVNVANEASKQPLVESPKKKTSRTRKNAS</sequence>
<comment type="caution">
    <text evidence="3">The sequence shown here is derived from an EMBL/GenBank/DDBJ whole genome shotgun (WGS) entry which is preliminary data.</text>
</comment>
<organism evidence="3 4">
    <name type="scientific">Malassezia pachydermatis</name>
    <dbReference type="NCBI Taxonomy" id="77020"/>
    <lineage>
        <taxon>Eukaryota</taxon>
        <taxon>Fungi</taxon>
        <taxon>Dikarya</taxon>
        <taxon>Basidiomycota</taxon>
        <taxon>Ustilaginomycotina</taxon>
        <taxon>Malasseziomycetes</taxon>
        <taxon>Malasseziales</taxon>
        <taxon>Malasseziaceae</taxon>
        <taxon>Malassezia</taxon>
    </lineage>
</organism>
<keyword evidence="1" id="KW-1133">Transmembrane helix</keyword>
<dbReference type="PANTHER" id="PTHR12300">
    <property type="entry name" value="HVA22-LIKE PROTEINS"/>
    <property type="match status" value="1"/>
</dbReference>
<keyword evidence="1" id="KW-0812">Transmembrane</keyword>
<dbReference type="InterPro" id="IPR004345">
    <property type="entry name" value="TB2_DP1_HVA22"/>
</dbReference>
<evidence type="ECO:0000256" key="2">
    <source>
        <dbReference type="SAM" id="MobiDB-lite"/>
    </source>
</evidence>
<keyword evidence="4" id="KW-1185">Reference proteome</keyword>
<reference evidence="3 4" key="1">
    <citation type="submission" date="2015-07" db="EMBL/GenBank/DDBJ databases">
        <title>Draft Genome Sequence of Malassezia furfur CBS1878 and Malassezia pachydermatis CBS1879.</title>
        <authorList>
            <person name="Triana S."/>
            <person name="Ohm R."/>
            <person name="Gonzalez A."/>
            <person name="DeCock H."/>
            <person name="Restrepo S."/>
            <person name="Celis A."/>
        </authorList>
    </citation>
    <scope>NUCLEOTIDE SEQUENCE [LARGE SCALE GENOMIC DNA]</scope>
    <source>
        <strain evidence="3 4">CBS 1879</strain>
    </source>
</reference>
<dbReference type="PANTHER" id="PTHR12300:SF177">
    <property type="entry name" value="PROTEIN YOP1"/>
    <property type="match status" value="1"/>
</dbReference>
<comment type="subcellular location">
    <subcellularLocation>
        <location evidence="1">Membrane</location>
        <topology evidence="1">Multi-pass membrane protein</topology>
    </subcellularLocation>
</comment>
<gene>
    <name evidence="3" type="ORF">Malapachy_1449</name>
</gene>
<dbReference type="VEuPathDB" id="FungiDB:Malapachy_1449"/>
<protein>
    <recommendedName>
        <fullName evidence="1">Protein YOP1</fullName>
    </recommendedName>
</protein>
<comment type="similarity">
    <text evidence="1">Belongs to the DP1 family.</text>
</comment>
<name>A0A0M9VNH6_9BASI</name>